<dbReference type="AlphaFoldDB" id="R7ZP46"/>
<evidence type="ECO:0000313" key="1">
    <source>
        <dbReference type="EMBL" id="EON75857.1"/>
    </source>
</evidence>
<gene>
    <name evidence="1" type="ORF">ADIS_3748</name>
</gene>
<evidence type="ECO:0000313" key="2">
    <source>
        <dbReference type="Proteomes" id="UP000013909"/>
    </source>
</evidence>
<dbReference type="Proteomes" id="UP000013909">
    <property type="component" value="Unassembled WGS sequence"/>
</dbReference>
<organism evidence="1 2">
    <name type="scientific">Lunatimonas lonarensis</name>
    <dbReference type="NCBI Taxonomy" id="1232681"/>
    <lineage>
        <taxon>Bacteria</taxon>
        <taxon>Pseudomonadati</taxon>
        <taxon>Bacteroidota</taxon>
        <taxon>Cytophagia</taxon>
        <taxon>Cytophagales</taxon>
        <taxon>Cyclobacteriaceae</taxon>
    </lineage>
</organism>
<reference evidence="1 2" key="1">
    <citation type="submission" date="2013-02" db="EMBL/GenBank/DDBJ databases">
        <title>A novel strain isolated from Lonar lake, Maharashtra, India.</title>
        <authorList>
            <person name="Singh A."/>
        </authorList>
    </citation>
    <scope>NUCLEOTIDE SEQUENCE [LARGE SCALE GENOMIC DNA]</scope>
    <source>
        <strain evidence="1 2">AK24</strain>
    </source>
</reference>
<comment type="caution">
    <text evidence="1">The sequence shown here is derived from an EMBL/GenBank/DDBJ whole genome shotgun (WGS) entry which is preliminary data.</text>
</comment>
<dbReference type="EMBL" id="AQHR01000096">
    <property type="protein sequence ID" value="EON75857.1"/>
    <property type="molecule type" value="Genomic_DNA"/>
</dbReference>
<keyword evidence="2" id="KW-1185">Reference proteome</keyword>
<protein>
    <submittedName>
        <fullName evidence="1">Uncharacterized protein</fullName>
    </submittedName>
</protein>
<sequence>MLLVTYFGRDILETRSIFGTVNNALKRKIAHEKISHTGE</sequence>
<accession>R7ZP46</accession>
<dbReference type="STRING" id="1232681.ADIS_3748"/>
<proteinExistence type="predicted"/>
<name>R7ZP46_9BACT</name>